<accession>A0A1C3P6P8</accession>
<dbReference type="PANTHER" id="PTHR43244">
    <property type="match status" value="1"/>
</dbReference>
<evidence type="ECO:0000313" key="4">
    <source>
        <dbReference type="Proteomes" id="UP000199013"/>
    </source>
</evidence>
<dbReference type="GO" id="GO:0016705">
    <property type="term" value="F:oxidoreductase activity, acting on paired donors, with incorporation or reduction of molecular oxygen"/>
    <property type="evidence" value="ECO:0007669"/>
    <property type="project" value="InterPro"/>
</dbReference>
<protein>
    <submittedName>
        <fullName evidence="3">F420-dependent oxidoreductase, MSMEG_4879 family</fullName>
    </submittedName>
</protein>
<gene>
    <name evidence="3" type="ORF">FDG2_4499</name>
</gene>
<organism evidence="3 4">
    <name type="scientific">Candidatus Protofrankia californiensis</name>
    <dbReference type="NCBI Taxonomy" id="1839754"/>
    <lineage>
        <taxon>Bacteria</taxon>
        <taxon>Bacillati</taxon>
        <taxon>Actinomycetota</taxon>
        <taxon>Actinomycetes</taxon>
        <taxon>Frankiales</taxon>
        <taxon>Frankiaceae</taxon>
        <taxon>Protofrankia</taxon>
    </lineage>
</organism>
<dbReference type="InterPro" id="IPR050564">
    <property type="entry name" value="F420-G6PD/mer"/>
</dbReference>
<dbReference type="EMBL" id="FLUV01001886">
    <property type="protein sequence ID" value="SBW25338.1"/>
    <property type="molecule type" value="Genomic_DNA"/>
</dbReference>
<name>A0A1C3P6P8_9ACTN</name>
<dbReference type="InterPro" id="IPR019910">
    <property type="entry name" value="Lucif-like_OxRdtase_MSMEG_4879"/>
</dbReference>
<dbReference type="PANTHER" id="PTHR43244:SF1">
    <property type="entry name" value="5,10-METHYLENETETRAHYDROMETHANOPTERIN REDUCTASE"/>
    <property type="match status" value="1"/>
</dbReference>
<dbReference type="NCBIfam" id="TIGR03564">
    <property type="entry name" value="F420_MSMEG_4879"/>
    <property type="match status" value="1"/>
</dbReference>
<feature type="domain" description="Luciferase-like" evidence="2">
    <location>
        <begin position="10"/>
        <end position="289"/>
    </location>
</feature>
<dbReference type="SUPFAM" id="SSF51679">
    <property type="entry name" value="Bacterial luciferase-like"/>
    <property type="match status" value="1"/>
</dbReference>
<dbReference type="CDD" id="cd01097">
    <property type="entry name" value="Tetrahydromethanopterin_reductase"/>
    <property type="match status" value="1"/>
</dbReference>
<sequence length="309" mass="31109">MKIGIAVGDVRGAATLTEVVHQVRVAADSGIDSAWSAQALGWDALTTLAVAGAQVPAIALGAAVVPTPQRHPLVLASQALTAQAASGGRLTLGVGAGIAAMIQGMFGLSADRPAARMREYLTVLSALLRGETVNHRGETLTAVGAVDAPGTLPPILLLAALGPAMLRVAGELADGTVTWMTGPRTLADHIVPSVNRAAAAAGRPAPRVIAGLVVCVTGNEAEVRGRIAQQFALAGQVPEYRAVLDREGAAGPGDVVVVSDEDGVAGHLRRIADTGVTDFLACPFGTPAEQDRTVAVLADLAKSTSAGAA</sequence>
<evidence type="ECO:0000256" key="1">
    <source>
        <dbReference type="ARBA" id="ARBA00023002"/>
    </source>
</evidence>
<reference evidence="4" key="1">
    <citation type="submission" date="2016-02" db="EMBL/GenBank/DDBJ databases">
        <authorList>
            <person name="Wibberg D."/>
        </authorList>
    </citation>
    <scope>NUCLEOTIDE SEQUENCE [LARGE SCALE GENOMIC DNA]</scope>
</reference>
<keyword evidence="1" id="KW-0560">Oxidoreductase</keyword>
<dbReference type="InterPro" id="IPR011251">
    <property type="entry name" value="Luciferase-like_dom"/>
</dbReference>
<dbReference type="InterPro" id="IPR036661">
    <property type="entry name" value="Luciferase-like_sf"/>
</dbReference>
<evidence type="ECO:0000313" key="3">
    <source>
        <dbReference type="EMBL" id="SBW25338.1"/>
    </source>
</evidence>
<dbReference type="AlphaFoldDB" id="A0A1C3P6P8"/>
<dbReference type="Pfam" id="PF00296">
    <property type="entry name" value="Bac_luciferase"/>
    <property type="match status" value="1"/>
</dbReference>
<dbReference type="Proteomes" id="UP000199013">
    <property type="component" value="Unassembled WGS sequence"/>
</dbReference>
<dbReference type="Gene3D" id="3.20.20.30">
    <property type="entry name" value="Luciferase-like domain"/>
    <property type="match status" value="1"/>
</dbReference>
<keyword evidence="4" id="KW-1185">Reference proteome</keyword>
<evidence type="ECO:0000259" key="2">
    <source>
        <dbReference type="Pfam" id="PF00296"/>
    </source>
</evidence>
<proteinExistence type="predicted"/>